<dbReference type="EC" id="3.2.1.101" evidence="3"/>
<feature type="transmembrane region" description="Helical" evidence="9">
    <location>
        <begin position="242"/>
        <end position="264"/>
    </location>
</feature>
<proteinExistence type="inferred from homology"/>
<keyword evidence="9" id="KW-0812">Transmembrane</keyword>
<evidence type="ECO:0000256" key="6">
    <source>
        <dbReference type="ARBA" id="ARBA00023180"/>
    </source>
</evidence>
<dbReference type="InterPro" id="IPR014480">
    <property type="entry name" value="Mannan-1_6-alpha_mannosidase"/>
</dbReference>
<dbReference type="InterPro" id="IPR005198">
    <property type="entry name" value="Glyco_hydro_76"/>
</dbReference>
<evidence type="ECO:0000256" key="1">
    <source>
        <dbReference type="ARBA" id="ARBA00001452"/>
    </source>
</evidence>
<evidence type="ECO:0000256" key="5">
    <source>
        <dbReference type="ARBA" id="ARBA00022801"/>
    </source>
</evidence>
<dbReference type="InterPro" id="IPR008928">
    <property type="entry name" value="6-hairpin_glycosidase_sf"/>
</dbReference>
<evidence type="ECO:0000256" key="7">
    <source>
        <dbReference type="ARBA" id="ARBA00023295"/>
    </source>
</evidence>
<dbReference type="Pfam" id="PF03663">
    <property type="entry name" value="Glyco_hydro_76"/>
    <property type="match status" value="1"/>
</dbReference>
<feature type="compositionally biased region" description="Polar residues" evidence="8">
    <location>
        <begin position="209"/>
        <end position="220"/>
    </location>
</feature>
<comment type="caution">
    <text evidence="10">The sequence shown here is derived from an EMBL/GenBank/DDBJ whole genome shotgun (WGS) entry which is preliminary data.</text>
</comment>
<evidence type="ECO:0000256" key="9">
    <source>
        <dbReference type="SAM" id="Phobius"/>
    </source>
</evidence>
<protein>
    <recommendedName>
        <fullName evidence="3">mannan endo-1,6-alpha-mannosidase</fullName>
        <ecNumber evidence="3">3.2.1.101</ecNumber>
    </recommendedName>
</protein>
<evidence type="ECO:0000256" key="3">
    <source>
        <dbReference type="ARBA" id="ARBA00012350"/>
    </source>
</evidence>
<keyword evidence="7" id="KW-0326">Glycosidase</keyword>
<dbReference type="SUPFAM" id="SSF48208">
    <property type="entry name" value="Six-hairpin glycosidases"/>
    <property type="match status" value="1"/>
</dbReference>
<feature type="region of interest" description="Disordered" evidence="8">
    <location>
        <begin position="209"/>
        <end position="233"/>
    </location>
</feature>
<comment type="catalytic activity">
    <reaction evidence="1">
        <text>Random hydrolysis of (1-&gt;6)-alpha-D-mannosidic linkages in unbranched (1-&gt;6)-mannans.</text>
        <dbReference type="EC" id="3.2.1.101"/>
    </reaction>
</comment>
<keyword evidence="11" id="KW-1185">Reference proteome</keyword>
<evidence type="ECO:0000313" key="11">
    <source>
        <dbReference type="Proteomes" id="UP000742024"/>
    </source>
</evidence>
<dbReference type="PANTHER" id="PTHR12145:SF36">
    <property type="entry name" value="MANNAN ENDO-1,6-ALPHA-MANNOSIDASE DCW1"/>
    <property type="match status" value="1"/>
</dbReference>
<keyword evidence="9" id="KW-1133">Transmembrane helix</keyword>
<keyword evidence="4" id="KW-0732">Signal</keyword>
<dbReference type="PANTHER" id="PTHR12145">
    <property type="entry name" value="MANNAN ENDO-1,6-ALPHA-MANNOSIDASE DCW1"/>
    <property type="match status" value="1"/>
</dbReference>
<keyword evidence="6" id="KW-0325">Glycoprotein</keyword>
<reference evidence="10 11" key="1">
    <citation type="journal article" date="2020" name="bioRxiv">
        <title>Whole genome comparisons of ergot fungi reveals the divergence and evolution of species within the genus Claviceps are the result of varying mechanisms driving genome evolution and host range expansion.</title>
        <authorList>
            <person name="Wyka S.A."/>
            <person name="Mondo S.J."/>
            <person name="Liu M."/>
            <person name="Dettman J."/>
            <person name="Nalam V."/>
            <person name="Broders K.D."/>
        </authorList>
    </citation>
    <scope>NUCLEOTIDE SEQUENCE [LARGE SCALE GENOMIC DNA]</scope>
    <source>
        <strain evidence="10 11">LM583</strain>
    </source>
</reference>
<name>A0ABQ7P669_9HYPO</name>
<dbReference type="EMBL" id="SRPR01000279">
    <property type="protein sequence ID" value="KAG5955097.1"/>
    <property type="molecule type" value="Genomic_DNA"/>
</dbReference>
<keyword evidence="9" id="KW-0472">Membrane</keyword>
<dbReference type="Proteomes" id="UP000742024">
    <property type="component" value="Unassembled WGS sequence"/>
</dbReference>
<evidence type="ECO:0000256" key="8">
    <source>
        <dbReference type="SAM" id="MobiDB-lite"/>
    </source>
</evidence>
<organism evidence="10 11">
    <name type="scientific">Claviceps arundinis</name>
    <dbReference type="NCBI Taxonomy" id="1623583"/>
    <lineage>
        <taxon>Eukaryota</taxon>
        <taxon>Fungi</taxon>
        <taxon>Dikarya</taxon>
        <taxon>Ascomycota</taxon>
        <taxon>Pezizomycotina</taxon>
        <taxon>Sordariomycetes</taxon>
        <taxon>Hypocreomycetidae</taxon>
        <taxon>Hypocreales</taxon>
        <taxon>Clavicipitaceae</taxon>
        <taxon>Claviceps</taxon>
    </lineage>
</organism>
<evidence type="ECO:0000313" key="10">
    <source>
        <dbReference type="EMBL" id="KAG5955097.1"/>
    </source>
</evidence>
<evidence type="ECO:0000256" key="4">
    <source>
        <dbReference type="ARBA" id="ARBA00022729"/>
    </source>
</evidence>
<sequence>MGARLARYTNNDTYARRAEETWDWLWGVEFIDHENWAVYDGANVKDNCSVVVKAQYSYNAGVVVQGAAFMYSHTKDEKWKNRLDKLLAALLSSFFPNNIAFELPCEGMNGKGICTPDMLSYKGYVHRWLAVVAQLVPHTKETISNTLRVSAQAAIRQCTGGSSGRECGFYWNYGKFVDPAKDKTTGAGEYMDVLAAVLSLLTENADLPLTNSTGGTSKGNPNAGGKDNGEKTTKPITMADRVGAGVITAVVLCVMGVLFIWMSFLDELE</sequence>
<gene>
    <name evidence="10" type="ORF">E4U57_003715</name>
</gene>
<keyword evidence="5" id="KW-0378">Hydrolase</keyword>
<comment type="similarity">
    <text evidence="2">Belongs to the glycosyl hydrolase 76 family.</text>
</comment>
<evidence type="ECO:0000256" key="2">
    <source>
        <dbReference type="ARBA" id="ARBA00009699"/>
    </source>
</evidence>
<dbReference type="Gene3D" id="1.50.10.20">
    <property type="match status" value="1"/>
</dbReference>
<accession>A0ABQ7P669</accession>